<accession>A0ABP3URQ9</accession>
<evidence type="ECO:0000256" key="2">
    <source>
        <dbReference type="ARBA" id="ARBA00009152"/>
    </source>
</evidence>
<evidence type="ECO:0000256" key="3">
    <source>
        <dbReference type="ARBA" id="ARBA00013085"/>
    </source>
</evidence>
<dbReference type="CDD" id="cd12110">
    <property type="entry name" value="PHP_HisPPase_Hisj_like"/>
    <property type="match status" value="1"/>
</dbReference>
<evidence type="ECO:0000256" key="5">
    <source>
        <dbReference type="ARBA" id="ARBA00022801"/>
    </source>
</evidence>
<sequence length="252" mass="29565">MMKKTNYHTHHYRCKHAKGEIEEYVKAAKNKGLEEIGISCHAPFKDSRVLGDRMDYSELKTYLKEIDEVNNKYPSIKVLKSLECEYFHQLHDYYDELSKLTDYLILGHHAVIINDDKIVDMFFAETKEELSLYKKEALKALNTGLFKIFAHPDLFMNSYSKWDKHCENIAKEILEACIKNDVIIEYNANGLRVNKNYPNKEFWQYVAKNYKDIPVIVNSDAHDPEYIYDDFVIEAIKQAKDLGLNLKDSISF</sequence>
<keyword evidence="6 8" id="KW-0368">Histidine biosynthesis</keyword>
<evidence type="ECO:0000313" key="11">
    <source>
        <dbReference type="Proteomes" id="UP001501510"/>
    </source>
</evidence>
<evidence type="ECO:0000256" key="4">
    <source>
        <dbReference type="ARBA" id="ARBA00022605"/>
    </source>
</evidence>
<evidence type="ECO:0000256" key="6">
    <source>
        <dbReference type="ARBA" id="ARBA00023102"/>
    </source>
</evidence>
<dbReference type="Gene3D" id="3.20.20.140">
    <property type="entry name" value="Metal-dependent hydrolases"/>
    <property type="match status" value="1"/>
</dbReference>
<name>A0ABP3URQ9_9CLOT</name>
<comment type="catalytic activity">
    <reaction evidence="7 8">
        <text>L-histidinol phosphate + H2O = L-histidinol + phosphate</text>
        <dbReference type="Rhea" id="RHEA:14465"/>
        <dbReference type="ChEBI" id="CHEBI:15377"/>
        <dbReference type="ChEBI" id="CHEBI:43474"/>
        <dbReference type="ChEBI" id="CHEBI:57699"/>
        <dbReference type="ChEBI" id="CHEBI:57980"/>
        <dbReference type="EC" id="3.1.3.15"/>
    </reaction>
</comment>
<protein>
    <recommendedName>
        <fullName evidence="3 8">Histidinol-phosphatase</fullName>
        <shortName evidence="8">HolPase</shortName>
        <ecNumber evidence="3 8">3.1.3.15</ecNumber>
    </recommendedName>
</protein>
<comment type="similarity">
    <text evidence="2 8">Belongs to the PHP hydrolase family. HisK subfamily.</text>
</comment>
<keyword evidence="5 8" id="KW-0378">Hydrolase</keyword>
<feature type="domain" description="PHP" evidence="9">
    <location>
        <begin position="7"/>
        <end position="188"/>
    </location>
</feature>
<dbReference type="PANTHER" id="PTHR21039">
    <property type="entry name" value="HISTIDINOL PHOSPHATASE-RELATED"/>
    <property type="match status" value="1"/>
</dbReference>
<evidence type="ECO:0000256" key="7">
    <source>
        <dbReference type="ARBA" id="ARBA00049158"/>
    </source>
</evidence>
<dbReference type="Pfam" id="PF02811">
    <property type="entry name" value="PHP"/>
    <property type="match status" value="1"/>
</dbReference>
<dbReference type="InterPro" id="IPR016195">
    <property type="entry name" value="Pol/histidinol_Pase-like"/>
</dbReference>
<comment type="caution">
    <text evidence="10">The sequence shown here is derived from an EMBL/GenBank/DDBJ whole genome shotgun (WGS) entry which is preliminary data.</text>
</comment>
<evidence type="ECO:0000256" key="8">
    <source>
        <dbReference type="RuleBase" id="RU366003"/>
    </source>
</evidence>
<dbReference type="Proteomes" id="UP001501510">
    <property type="component" value="Unassembled WGS sequence"/>
</dbReference>
<dbReference type="InterPro" id="IPR010140">
    <property type="entry name" value="Histidinol_P_phosphatase_HisJ"/>
</dbReference>
<dbReference type="SUPFAM" id="SSF89550">
    <property type="entry name" value="PHP domain-like"/>
    <property type="match status" value="1"/>
</dbReference>
<keyword evidence="4 8" id="KW-0028">Amino-acid biosynthesis</keyword>
<gene>
    <name evidence="10" type="ORF">GCM10008906_21880</name>
</gene>
<reference evidence="11" key="1">
    <citation type="journal article" date="2019" name="Int. J. Syst. Evol. Microbiol.">
        <title>The Global Catalogue of Microorganisms (GCM) 10K type strain sequencing project: providing services to taxonomists for standard genome sequencing and annotation.</title>
        <authorList>
            <consortium name="The Broad Institute Genomics Platform"/>
            <consortium name="The Broad Institute Genome Sequencing Center for Infectious Disease"/>
            <person name="Wu L."/>
            <person name="Ma J."/>
        </authorList>
    </citation>
    <scope>NUCLEOTIDE SEQUENCE [LARGE SCALE GENOMIC DNA]</scope>
    <source>
        <strain evidence="11">JCM 1407</strain>
    </source>
</reference>
<evidence type="ECO:0000313" key="10">
    <source>
        <dbReference type="EMBL" id="GAA0741116.1"/>
    </source>
</evidence>
<evidence type="ECO:0000259" key="9">
    <source>
        <dbReference type="Pfam" id="PF02811"/>
    </source>
</evidence>
<dbReference type="EMBL" id="BAAACG010000010">
    <property type="protein sequence ID" value="GAA0741116.1"/>
    <property type="molecule type" value="Genomic_DNA"/>
</dbReference>
<dbReference type="InterPro" id="IPR004013">
    <property type="entry name" value="PHP_dom"/>
</dbReference>
<proteinExistence type="inferred from homology"/>
<dbReference type="EC" id="3.1.3.15" evidence="3 8"/>
<keyword evidence="11" id="KW-1185">Reference proteome</keyword>
<organism evidence="10 11">
    <name type="scientific">Clostridium oceanicum</name>
    <dbReference type="NCBI Taxonomy" id="1543"/>
    <lineage>
        <taxon>Bacteria</taxon>
        <taxon>Bacillati</taxon>
        <taxon>Bacillota</taxon>
        <taxon>Clostridia</taxon>
        <taxon>Eubacteriales</taxon>
        <taxon>Clostridiaceae</taxon>
        <taxon>Clostridium</taxon>
    </lineage>
</organism>
<evidence type="ECO:0000256" key="1">
    <source>
        <dbReference type="ARBA" id="ARBA00004970"/>
    </source>
</evidence>
<comment type="pathway">
    <text evidence="1 8">Amino-acid biosynthesis; L-histidine biosynthesis; L-histidine from 5-phospho-alpha-D-ribose 1-diphosphate: step 8/9.</text>
</comment>
<dbReference type="PANTHER" id="PTHR21039:SF0">
    <property type="entry name" value="HISTIDINOL-PHOSPHATASE"/>
    <property type="match status" value="1"/>
</dbReference>